<reference evidence="1" key="1">
    <citation type="submission" date="2022-03" db="EMBL/GenBank/DDBJ databases">
        <title>De novo assembled genomes of Belliella spp. (Cyclobacteriaceae) strains.</title>
        <authorList>
            <person name="Szabo A."/>
            <person name="Korponai K."/>
            <person name="Felfoldi T."/>
        </authorList>
    </citation>
    <scope>NUCLEOTIDE SEQUENCE</scope>
    <source>
        <strain evidence="1">DSM 111903</strain>
    </source>
</reference>
<evidence type="ECO:0000313" key="2">
    <source>
        <dbReference type="Proteomes" id="UP001165430"/>
    </source>
</evidence>
<comment type="caution">
    <text evidence="1">The sequence shown here is derived from an EMBL/GenBank/DDBJ whole genome shotgun (WGS) entry which is preliminary data.</text>
</comment>
<proteinExistence type="predicted"/>
<sequence>MDKKFNLIEGEFDQIEAREILVQLFNDKINFHVRKSFSSNIRFGIKDENSERRIKSLQGELLKINDFFKQAEANNSIYRINASIELIAQESKKTEV</sequence>
<gene>
    <name evidence="1" type="ORF">MM213_01320</name>
</gene>
<evidence type="ECO:0000313" key="1">
    <source>
        <dbReference type="EMBL" id="MCH7412107.1"/>
    </source>
</evidence>
<accession>A0ABS9V6R0</accession>
<dbReference type="Proteomes" id="UP001165430">
    <property type="component" value="Unassembled WGS sequence"/>
</dbReference>
<protein>
    <submittedName>
        <fullName evidence="1">Uncharacterized protein</fullName>
    </submittedName>
</protein>
<keyword evidence="2" id="KW-1185">Reference proteome</keyword>
<dbReference type="RefSeq" id="WP_241409497.1">
    <property type="nucleotide sequence ID" value="NZ_JAKZGO010000001.1"/>
</dbReference>
<name>A0ABS9V6R0_9BACT</name>
<dbReference type="EMBL" id="JAKZGO010000001">
    <property type="protein sequence ID" value="MCH7412107.1"/>
    <property type="molecule type" value="Genomic_DNA"/>
</dbReference>
<organism evidence="1 2">
    <name type="scientific">Belliella alkalica</name>
    <dbReference type="NCBI Taxonomy" id="1730871"/>
    <lineage>
        <taxon>Bacteria</taxon>
        <taxon>Pseudomonadati</taxon>
        <taxon>Bacteroidota</taxon>
        <taxon>Cytophagia</taxon>
        <taxon>Cytophagales</taxon>
        <taxon>Cyclobacteriaceae</taxon>
        <taxon>Belliella</taxon>
    </lineage>
</organism>